<sequence>MGNSHTTGVRKSRSLPTSPEVRRAKSSAIPHKANSGGTASSIPLPGSAIPARRCPPDKVRPVAGSSRSSSPALSMIPRGPTQQSNGQIQKNSMLDKLKLFKNTEKPVQSNGKRTSSSSGVSSARSERSDSSISLEPNVDLKPIRNTSRLKQTRPGKPAQQKNSPNATKKEVLSNKSNKTAVEVEKHAHKVANLPTTKLAEPKVKVTVSKEPSPIMKSHIPPPAVAGTGIPKPTAAIKGTTKISREVSTTSFKPPPSTGISRESSQVSLKQHKPAIAMVSPIKNESNMSESTNSSSTTGPSSDSSMICKSIQ</sequence>
<dbReference type="Proteomes" id="UP000410492">
    <property type="component" value="Unassembled WGS sequence"/>
</dbReference>
<evidence type="ECO:0000313" key="3">
    <source>
        <dbReference type="Proteomes" id="UP000410492"/>
    </source>
</evidence>
<feature type="region of interest" description="Disordered" evidence="1">
    <location>
        <begin position="202"/>
        <end position="311"/>
    </location>
</feature>
<feature type="compositionally biased region" description="Polar residues" evidence="1">
    <location>
        <begin position="245"/>
        <end position="268"/>
    </location>
</feature>
<feature type="region of interest" description="Disordered" evidence="1">
    <location>
        <begin position="1"/>
        <end position="187"/>
    </location>
</feature>
<gene>
    <name evidence="2" type="ORF">CALMAC_LOCUS13834</name>
</gene>
<reference evidence="2 3" key="1">
    <citation type="submission" date="2019-01" db="EMBL/GenBank/DDBJ databases">
        <authorList>
            <person name="Sayadi A."/>
        </authorList>
    </citation>
    <scope>NUCLEOTIDE SEQUENCE [LARGE SCALE GENOMIC DNA]</scope>
</reference>
<protein>
    <submittedName>
        <fullName evidence="2">Uncharacterized protein</fullName>
    </submittedName>
</protein>
<organism evidence="2 3">
    <name type="scientific">Callosobruchus maculatus</name>
    <name type="common">Southern cowpea weevil</name>
    <name type="synonym">Pulse bruchid</name>
    <dbReference type="NCBI Taxonomy" id="64391"/>
    <lineage>
        <taxon>Eukaryota</taxon>
        <taxon>Metazoa</taxon>
        <taxon>Ecdysozoa</taxon>
        <taxon>Arthropoda</taxon>
        <taxon>Hexapoda</taxon>
        <taxon>Insecta</taxon>
        <taxon>Pterygota</taxon>
        <taxon>Neoptera</taxon>
        <taxon>Endopterygota</taxon>
        <taxon>Coleoptera</taxon>
        <taxon>Polyphaga</taxon>
        <taxon>Cucujiformia</taxon>
        <taxon>Chrysomeloidea</taxon>
        <taxon>Chrysomelidae</taxon>
        <taxon>Bruchinae</taxon>
        <taxon>Bruchini</taxon>
        <taxon>Callosobruchus</taxon>
    </lineage>
</organism>
<accession>A0A653D2Z8</accession>
<dbReference type="AlphaFoldDB" id="A0A653D2Z8"/>
<proteinExistence type="predicted"/>
<dbReference type="OrthoDB" id="2161974at2759"/>
<name>A0A653D2Z8_CALMS</name>
<feature type="compositionally biased region" description="Low complexity" evidence="1">
    <location>
        <begin position="113"/>
        <end position="123"/>
    </location>
</feature>
<feature type="compositionally biased region" description="Low complexity" evidence="1">
    <location>
        <begin position="283"/>
        <end position="304"/>
    </location>
</feature>
<evidence type="ECO:0000256" key="1">
    <source>
        <dbReference type="SAM" id="MobiDB-lite"/>
    </source>
</evidence>
<keyword evidence="3" id="KW-1185">Reference proteome</keyword>
<evidence type="ECO:0000313" key="2">
    <source>
        <dbReference type="EMBL" id="VEN54335.1"/>
    </source>
</evidence>
<dbReference type="EMBL" id="CAACVG010009850">
    <property type="protein sequence ID" value="VEN54335.1"/>
    <property type="molecule type" value="Genomic_DNA"/>
</dbReference>
<feature type="compositionally biased region" description="Polar residues" evidence="1">
    <location>
        <begin position="80"/>
        <end position="92"/>
    </location>
</feature>
<feature type="compositionally biased region" description="Low complexity" evidence="1">
    <location>
        <begin position="61"/>
        <end position="74"/>
    </location>
</feature>
<feature type="compositionally biased region" description="Basic and acidic residues" evidence="1">
    <location>
        <begin position="93"/>
        <end position="104"/>
    </location>
</feature>